<sequence>MMFRLAIVFALIFPGAVIARVPLSDAQIKQLIIKDSIANYPGNCPCPYNTDRAGRSCGKRSAYSRPGGYAPQCYPKDVTKAMVAEWKTGRQ</sequence>
<reference evidence="3" key="1">
    <citation type="submission" date="2016-10" db="EMBL/GenBank/DDBJ databases">
        <authorList>
            <person name="Varghese N."/>
            <person name="Submissions S."/>
        </authorList>
    </citation>
    <scope>NUCLEOTIDE SEQUENCE [LARGE SCALE GENOMIC DNA]</scope>
    <source>
        <strain evidence="3">DSM 6150</strain>
    </source>
</reference>
<dbReference type="Proteomes" id="UP000242869">
    <property type="component" value="Unassembled WGS sequence"/>
</dbReference>
<dbReference type="AlphaFoldDB" id="A0A1I4ZEK3"/>
<accession>A0A1I4ZEK3</accession>
<protein>
    <submittedName>
        <fullName evidence="2">Uncharacterized protein</fullName>
    </submittedName>
</protein>
<organism evidence="2 3">
    <name type="scientific">Formivibrio citricus</name>
    <dbReference type="NCBI Taxonomy" id="83765"/>
    <lineage>
        <taxon>Bacteria</taxon>
        <taxon>Pseudomonadati</taxon>
        <taxon>Pseudomonadota</taxon>
        <taxon>Betaproteobacteria</taxon>
        <taxon>Neisseriales</taxon>
        <taxon>Chitinibacteraceae</taxon>
        <taxon>Formivibrio</taxon>
    </lineage>
</organism>
<feature type="chain" id="PRO_5017294135" evidence="1">
    <location>
        <begin position="20"/>
        <end position="91"/>
    </location>
</feature>
<proteinExistence type="predicted"/>
<dbReference type="STRING" id="83765.SAMN05660284_01601"/>
<dbReference type="EMBL" id="FOVE01000010">
    <property type="protein sequence ID" value="SFN48463.1"/>
    <property type="molecule type" value="Genomic_DNA"/>
</dbReference>
<keyword evidence="1" id="KW-0732">Signal</keyword>
<evidence type="ECO:0000313" key="2">
    <source>
        <dbReference type="EMBL" id="SFN48463.1"/>
    </source>
</evidence>
<evidence type="ECO:0000313" key="3">
    <source>
        <dbReference type="Proteomes" id="UP000242869"/>
    </source>
</evidence>
<keyword evidence="3" id="KW-1185">Reference proteome</keyword>
<name>A0A1I4ZEK3_9NEIS</name>
<evidence type="ECO:0000256" key="1">
    <source>
        <dbReference type="SAM" id="SignalP"/>
    </source>
</evidence>
<feature type="signal peptide" evidence="1">
    <location>
        <begin position="1"/>
        <end position="19"/>
    </location>
</feature>
<gene>
    <name evidence="2" type="ORF">SAMN05660284_01601</name>
</gene>